<evidence type="ECO:0000313" key="1">
    <source>
        <dbReference type="EMBL" id="SFW49258.1"/>
    </source>
</evidence>
<name>A0AA94HSX5_DESDE</name>
<proteinExistence type="predicted"/>
<protein>
    <submittedName>
        <fullName evidence="1">Uncharacterized protein</fullName>
    </submittedName>
</protein>
<gene>
    <name evidence="1" type="ORF">SAMN02910291_01533</name>
</gene>
<evidence type="ECO:0000313" key="2">
    <source>
        <dbReference type="Proteomes" id="UP000182680"/>
    </source>
</evidence>
<reference evidence="2" key="1">
    <citation type="submission" date="2016-11" db="EMBL/GenBank/DDBJ databases">
        <authorList>
            <person name="Jaros S."/>
            <person name="Januszkiewicz K."/>
            <person name="Wedrychowicz H."/>
        </authorList>
    </citation>
    <scope>NUCLEOTIDE SEQUENCE [LARGE SCALE GENOMIC DNA]</scope>
    <source>
        <strain evidence="2">DSM 7057</strain>
    </source>
</reference>
<comment type="caution">
    <text evidence="1">The sequence shown here is derived from an EMBL/GenBank/DDBJ whole genome shotgun (WGS) entry which is preliminary data.</text>
</comment>
<dbReference type="EMBL" id="FPIW01000024">
    <property type="protein sequence ID" value="SFW49258.1"/>
    <property type="molecule type" value="Genomic_DNA"/>
</dbReference>
<dbReference type="RefSeq" id="WP_012623653.1">
    <property type="nucleotide sequence ID" value="NZ_FPIW01000024.1"/>
</dbReference>
<dbReference type="AlphaFoldDB" id="A0AA94HSX5"/>
<organism evidence="1 2">
    <name type="scientific">Desulfovibrio desulfuricans</name>
    <dbReference type="NCBI Taxonomy" id="876"/>
    <lineage>
        <taxon>Bacteria</taxon>
        <taxon>Pseudomonadati</taxon>
        <taxon>Thermodesulfobacteriota</taxon>
        <taxon>Desulfovibrionia</taxon>
        <taxon>Desulfovibrionales</taxon>
        <taxon>Desulfovibrionaceae</taxon>
        <taxon>Desulfovibrio</taxon>
    </lineage>
</organism>
<dbReference type="Proteomes" id="UP000182680">
    <property type="component" value="Unassembled WGS sequence"/>
</dbReference>
<sequence length="74" mass="7807">MMYFQPLSGIALVAQNTPPDTTDVIAYLPSVINDITAAIDQLQSADSASSFMQTQWRMAAANMLGIGAVTGGWA</sequence>
<accession>A0AA94HSX5</accession>